<dbReference type="EMBL" id="CM045766">
    <property type="protein sequence ID" value="KAI8003896.1"/>
    <property type="molecule type" value="Genomic_DNA"/>
</dbReference>
<proteinExistence type="predicted"/>
<name>A0ACC0GWK1_9ERIC</name>
<protein>
    <submittedName>
        <fullName evidence="1">Uncharacterized protein</fullName>
    </submittedName>
</protein>
<evidence type="ECO:0000313" key="1">
    <source>
        <dbReference type="EMBL" id="KAI8003896.1"/>
    </source>
</evidence>
<organism evidence="1 2">
    <name type="scientific">Camellia lanceoleosa</name>
    <dbReference type="NCBI Taxonomy" id="1840588"/>
    <lineage>
        <taxon>Eukaryota</taxon>
        <taxon>Viridiplantae</taxon>
        <taxon>Streptophyta</taxon>
        <taxon>Embryophyta</taxon>
        <taxon>Tracheophyta</taxon>
        <taxon>Spermatophyta</taxon>
        <taxon>Magnoliopsida</taxon>
        <taxon>eudicotyledons</taxon>
        <taxon>Gunneridae</taxon>
        <taxon>Pentapetalae</taxon>
        <taxon>asterids</taxon>
        <taxon>Ericales</taxon>
        <taxon>Theaceae</taxon>
        <taxon>Camellia</taxon>
    </lineage>
</organism>
<keyword evidence="2" id="KW-1185">Reference proteome</keyword>
<evidence type="ECO:0000313" key="2">
    <source>
        <dbReference type="Proteomes" id="UP001060215"/>
    </source>
</evidence>
<comment type="caution">
    <text evidence="1">The sequence shown here is derived from an EMBL/GenBank/DDBJ whole genome shotgun (WGS) entry which is preliminary data.</text>
</comment>
<reference evidence="1 2" key="1">
    <citation type="journal article" date="2022" name="Plant J.">
        <title>Chromosome-level genome of Camellia lanceoleosa provides a valuable resource for understanding genome evolution and self-incompatibility.</title>
        <authorList>
            <person name="Gong W."/>
            <person name="Xiao S."/>
            <person name="Wang L."/>
            <person name="Liao Z."/>
            <person name="Chang Y."/>
            <person name="Mo W."/>
            <person name="Hu G."/>
            <person name="Li W."/>
            <person name="Zhao G."/>
            <person name="Zhu H."/>
            <person name="Hu X."/>
            <person name="Ji K."/>
            <person name="Xiang X."/>
            <person name="Song Q."/>
            <person name="Yuan D."/>
            <person name="Jin S."/>
            <person name="Zhang L."/>
        </authorList>
    </citation>
    <scope>NUCLEOTIDE SEQUENCE [LARGE SCALE GENOMIC DNA]</scope>
    <source>
        <strain evidence="1">SQ_2022a</strain>
    </source>
</reference>
<accession>A0ACC0GWK1</accession>
<sequence>MPWGTPPLFSTRRRTRAAERAPAAAEEEKSKERDGMVKLGLGLGFGSGFLRWWSLIRSEICRRLGFLKERVLRRRHVEDFLMREVRKKRKKSGR</sequence>
<gene>
    <name evidence="1" type="ORF">LOK49_LG08G00190</name>
</gene>
<dbReference type="Proteomes" id="UP001060215">
    <property type="component" value="Chromosome 9"/>
</dbReference>